<dbReference type="PATRIC" id="fig|1219045.3.peg.223"/>
<organism evidence="3 4">
    <name type="scientific">Sphingobium herbicidovorans (strain ATCC 700291 / DSM 11019 / CCUG 56400 / KCTC 2939 / LMG 18315 / NBRC 16415 / MH)</name>
    <name type="common">Sphingomonas herbicidovorans</name>
    <dbReference type="NCBI Taxonomy" id="1219045"/>
    <lineage>
        <taxon>Bacteria</taxon>
        <taxon>Pseudomonadati</taxon>
        <taxon>Pseudomonadota</taxon>
        <taxon>Alphaproteobacteria</taxon>
        <taxon>Sphingomonadales</taxon>
        <taxon>Sphingomonadaceae</taxon>
        <taxon>Sphingobium</taxon>
    </lineage>
</organism>
<evidence type="ECO:0000256" key="1">
    <source>
        <dbReference type="SAM" id="SignalP"/>
    </source>
</evidence>
<dbReference type="STRING" id="76947.GCA_002080435_00798"/>
<dbReference type="Proteomes" id="UP000024284">
    <property type="component" value="Unassembled WGS sequence"/>
</dbReference>
<dbReference type="InterPro" id="IPR041238">
    <property type="entry name" value="Rap1a"/>
</dbReference>
<dbReference type="AlphaFoldDB" id="A0A086PF02"/>
<evidence type="ECO:0000313" key="4">
    <source>
        <dbReference type="Proteomes" id="UP000024284"/>
    </source>
</evidence>
<sequence length="127" mass="13651">MMFRTALPLATVAALGLAAAPASAGFYSGEQLLEICTAKRSTPDYLEKTYECVAYITGAVDAFNTTREVNKLKSCIPGKVTVGQLREVTVDYLLANAKERDGSASTLVFAATRKAWPCPKGKAKSRR</sequence>
<proteinExistence type="predicted"/>
<feature type="signal peptide" evidence="1">
    <location>
        <begin position="1"/>
        <end position="24"/>
    </location>
</feature>
<protein>
    <recommendedName>
        <fullName evidence="2">Rap1a immunity protein domain-containing protein</fullName>
    </recommendedName>
</protein>
<dbReference type="eggNOG" id="ENOG5033G3R">
    <property type="taxonomic scope" value="Bacteria"/>
</dbReference>
<name>A0A086PF02_SPHHM</name>
<dbReference type="OrthoDB" id="8454367at2"/>
<dbReference type="EMBL" id="JFZA02000001">
    <property type="protein sequence ID" value="KFG91970.1"/>
    <property type="molecule type" value="Genomic_DNA"/>
</dbReference>
<dbReference type="Gene3D" id="1.10.890.40">
    <property type="match status" value="1"/>
</dbReference>
<gene>
    <name evidence="3" type="ORF">BV98_000221</name>
</gene>
<dbReference type="Pfam" id="PF18602">
    <property type="entry name" value="Rap1a"/>
    <property type="match status" value="1"/>
</dbReference>
<accession>A0A086PF02</accession>
<comment type="caution">
    <text evidence="3">The sequence shown here is derived from an EMBL/GenBank/DDBJ whole genome shotgun (WGS) entry which is preliminary data.</text>
</comment>
<feature type="domain" description="Rap1a immunity protein" evidence="2">
    <location>
        <begin position="28"/>
        <end position="118"/>
    </location>
</feature>
<evidence type="ECO:0000259" key="2">
    <source>
        <dbReference type="Pfam" id="PF18602"/>
    </source>
</evidence>
<reference evidence="3" key="1">
    <citation type="submission" date="2014-08" db="EMBL/GenBank/DDBJ databases">
        <title>Draft genome sequences of Sphingobium herbicidovorans.</title>
        <authorList>
            <person name="Gan H.M."/>
            <person name="Gan H.Y."/>
            <person name="Savka M.A."/>
        </authorList>
    </citation>
    <scope>NUCLEOTIDE SEQUENCE [LARGE SCALE GENOMIC DNA]</scope>
    <source>
        <strain evidence="3">NBRC 16415</strain>
    </source>
</reference>
<dbReference type="RefSeq" id="WP_094182631.1">
    <property type="nucleotide sequence ID" value="NZ_BCZD01000001.1"/>
</dbReference>
<evidence type="ECO:0000313" key="3">
    <source>
        <dbReference type="EMBL" id="KFG91970.1"/>
    </source>
</evidence>
<feature type="chain" id="PRO_5001813386" description="Rap1a immunity protein domain-containing protein" evidence="1">
    <location>
        <begin position="25"/>
        <end position="127"/>
    </location>
</feature>
<keyword evidence="1" id="KW-0732">Signal</keyword>
<keyword evidence="4" id="KW-1185">Reference proteome</keyword>